<keyword evidence="3" id="KW-1185">Reference proteome</keyword>
<proteinExistence type="predicted"/>
<reference evidence="2" key="4">
    <citation type="submission" date="2025-08" db="UniProtKB">
        <authorList>
            <consortium name="Ensembl"/>
        </authorList>
    </citation>
    <scope>IDENTIFICATION</scope>
</reference>
<evidence type="ECO:0000256" key="1">
    <source>
        <dbReference type="SAM" id="MobiDB-lite"/>
    </source>
</evidence>
<reference evidence="3" key="1">
    <citation type="journal article" date="2006" name="Science">
        <title>Ancient noncoding elements conserved in the human genome.</title>
        <authorList>
            <person name="Venkatesh B."/>
            <person name="Kirkness E.F."/>
            <person name="Loh Y.H."/>
            <person name="Halpern A.L."/>
            <person name="Lee A.P."/>
            <person name="Johnson J."/>
            <person name="Dandona N."/>
            <person name="Viswanathan L.D."/>
            <person name="Tay A."/>
            <person name="Venter J.C."/>
            <person name="Strausberg R.L."/>
            <person name="Brenner S."/>
        </authorList>
    </citation>
    <scope>NUCLEOTIDE SEQUENCE [LARGE SCALE GENOMIC DNA]</scope>
</reference>
<feature type="region of interest" description="Disordered" evidence="1">
    <location>
        <begin position="1"/>
        <end position="83"/>
    </location>
</feature>
<dbReference type="Ensembl" id="ENSCMIT00000004965.1">
    <property type="protein sequence ID" value="ENSCMIP00000004787.1"/>
    <property type="gene ID" value="ENSCMIG00000002843.1"/>
</dbReference>
<dbReference type="AlphaFoldDB" id="A0A4W3GNP6"/>
<dbReference type="Proteomes" id="UP000314986">
    <property type="component" value="Unassembled WGS sequence"/>
</dbReference>
<reference evidence="3" key="2">
    <citation type="journal article" date="2007" name="PLoS Biol.">
        <title>Survey sequencing and comparative analysis of the elephant shark (Callorhinchus milii) genome.</title>
        <authorList>
            <person name="Venkatesh B."/>
            <person name="Kirkness E.F."/>
            <person name="Loh Y.H."/>
            <person name="Halpern A.L."/>
            <person name="Lee A.P."/>
            <person name="Johnson J."/>
            <person name="Dandona N."/>
            <person name="Viswanathan L.D."/>
            <person name="Tay A."/>
            <person name="Venter J.C."/>
            <person name="Strausberg R.L."/>
            <person name="Brenner S."/>
        </authorList>
    </citation>
    <scope>NUCLEOTIDE SEQUENCE [LARGE SCALE GENOMIC DNA]</scope>
</reference>
<evidence type="ECO:0000313" key="3">
    <source>
        <dbReference type="Proteomes" id="UP000314986"/>
    </source>
</evidence>
<protein>
    <submittedName>
        <fullName evidence="2">Uncharacterized protein</fullName>
    </submittedName>
</protein>
<dbReference type="InParanoid" id="A0A4W3GNP6"/>
<name>A0A4W3GNP6_CALMI</name>
<reference evidence="2" key="5">
    <citation type="submission" date="2025-09" db="UniProtKB">
        <authorList>
            <consortium name="Ensembl"/>
        </authorList>
    </citation>
    <scope>IDENTIFICATION</scope>
</reference>
<sequence>MKGKGMIFPAPGSLPAGDTGAVSDRATAPPTSPGPQQPSPLLTPVTLKPEQVRHQQPEPAVPLRVFPSATPPPSPPLPLPLPT</sequence>
<reference evidence="3" key="3">
    <citation type="journal article" date="2014" name="Nature">
        <title>Elephant shark genome provides unique insights into gnathostome evolution.</title>
        <authorList>
            <consortium name="International Elephant Shark Genome Sequencing Consortium"/>
            <person name="Venkatesh B."/>
            <person name="Lee A.P."/>
            <person name="Ravi V."/>
            <person name="Maurya A.K."/>
            <person name="Lian M.M."/>
            <person name="Swann J.B."/>
            <person name="Ohta Y."/>
            <person name="Flajnik M.F."/>
            <person name="Sutoh Y."/>
            <person name="Kasahara M."/>
            <person name="Hoon S."/>
            <person name="Gangu V."/>
            <person name="Roy S.W."/>
            <person name="Irimia M."/>
            <person name="Korzh V."/>
            <person name="Kondrychyn I."/>
            <person name="Lim Z.W."/>
            <person name="Tay B.H."/>
            <person name="Tohari S."/>
            <person name="Kong K.W."/>
            <person name="Ho S."/>
            <person name="Lorente-Galdos B."/>
            <person name="Quilez J."/>
            <person name="Marques-Bonet T."/>
            <person name="Raney B.J."/>
            <person name="Ingham P.W."/>
            <person name="Tay A."/>
            <person name="Hillier L.W."/>
            <person name="Minx P."/>
            <person name="Boehm T."/>
            <person name="Wilson R.K."/>
            <person name="Brenner S."/>
            <person name="Warren W.C."/>
        </authorList>
    </citation>
    <scope>NUCLEOTIDE SEQUENCE [LARGE SCALE GENOMIC DNA]</scope>
</reference>
<feature type="compositionally biased region" description="Pro residues" evidence="1">
    <location>
        <begin position="69"/>
        <end position="83"/>
    </location>
</feature>
<accession>A0A4W3GNP6</accession>
<organism evidence="2 3">
    <name type="scientific">Callorhinchus milii</name>
    <name type="common">Ghost shark</name>
    <dbReference type="NCBI Taxonomy" id="7868"/>
    <lineage>
        <taxon>Eukaryota</taxon>
        <taxon>Metazoa</taxon>
        <taxon>Chordata</taxon>
        <taxon>Craniata</taxon>
        <taxon>Vertebrata</taxon>
        <taxon>Chondrichthyes</taxon>
        <taxon>Holocephali</taxon>
        <taxon>Chimaeriformes</taxon>
        <taxon>Callorhinchidae</taxon>
        <taxon>Callorhinchus</taxon>
    </lineage>
</organism>
<evidence type="ECO:0000313" key="2">
    <source>
        <dbReference type="Ensembl" id="ENSCMIP00000004787.1"/>
    </source>
</evidence>